<evidence type="ECO:0000313" key="2">
    <source>
        <dbReference type="EMBL" id="KAK9806348.1"/>
    </source>
</evidence>
<dbReference type="AlphaFoldDB" id="A0AAW1PE04"/>
<dbReference type="EMBL" id="JALJOR010000014">
    <property type="protein sequence ID" value="KAK9806348.1"/>
    <property type="molecule type" value="Genomic_DNA"/>
</dbReference>
<evidence type="ECO:0000313" key="3">
    <source>
        <dbReference type="Proteomes" id="UP001489004"/>
    </source>
</evidence>
<dbReference type="Pfam" id="PF15243">
    <property type="entry name" value="ANAPC15"/>
    <property type="match status" value="1"/>
</dbReference>
<organism evidence="2 3">
    <name type="scientific">[Myrmecia] bisecta</name>
    <dbReference type="NCBI Taxonomy" id="41462"/>
    <lineage>
        <taxon>Eukaryota</taxon>
        <taxon>Viridiplantae</taxon>
        <taxon>Chlorophyta</taxon>
        <taxon>core chlorophytes</taxon>
        <taxon>Trebouxiophyceae</taxon>
        <taxon>Trebouxiales</taxon>
        <taxon>Trebouxiaceae</taxon>
        <taxon>Myrmecia</taxon>
    </lineage>
</organism>
<feature type="compositionally biased region" description="Polar residues" evidence="1">
    <location>
        <begin position="44"/>
        <end position="56"/>
    </location>
</feature>
<comment type="caution">
    <text evidence="2">The sequence shown here is derived from an EMBL/GenBank/DDBJ whole genome shotgun (WGS) entry which is preliminary data.</text>
</comment>
<keyword evidence="3" id="KW-1185">Reference proteome</keyword>
<proteinExistence type="predicted"/>
<protein>
    <submittedName>
        <fullName evidence="2">Uncharacterized protein</fullName>
    </submittedName>
</protein>
<evidence type="ECO:0000256" key="1">
    <source>
        <dbReference type="SAM" id="MobiDB-lite"/>
    </source>
</evidence>
<name>A0AAW1PE04_9CHLO</name>
<gene>
    <name evidence="2" type="ORF">WJX72_010926</name>
</gene>
<feature type="region of interest" description="Disordered" evidence="1">
    <location>
        <begin position="44"/>
        <end position="91"/>
    </location>
</feature>
<dbReference type="GO" id="GO:0090266">
    <property type="term" value="P:regulation of mitotic cell cycle spindle assembly checkpoint"/>
    <property type="evidence" value="ECO:0007669"/>
    <property type="project" value="InterPro"/>
</dbReference>
<dbReference type="InterPro" id="IPR026182">
    <property type="entry name" value="ANAPC15"/>
</dbReference>
<dbReference type="Proteomes" id="UP001489004">
    <property type="component" value="Unassembled WGS sequence"/>
</dbReference>
<accession>A0AAW1PE04</accession>
<dbReference type="GO" id="GO:0005680">
    <property type="term" value="C:anaphase-promoting complex"/>
    <property type="evidence" value="ECO:0007669"/>
    <property type="project" value="InterPro"/>
</dbReference>
<sequence length="91" mass="10434">MFLLPQLVPRTVEDLTVSVDEEAQLAKKEQELRNQFQAVREYLKNTSPLGVTPQQQPEEIEPEEEASIASDEEEAEDEEGSEEEEEEFEPV</sequence>
<reference evidence="2 3" key="1">
    <citation type="journal article" date="2024" name="Nat. Commun.">
        <title>Phylogenomics reveals the evolutionary origins of lichenization in chlorophyte algae.</title>
        <authorList>
            <person name="Puginier C."/>
            <person name="Libourel C."/>
            <person name="Otte J."/>
            <person name="Skaloud P."/>
            <person name="Haon M."/>
            <person name="Grisel S."/>
            <person name="Petersen M."/>
            <person name="Berrin J.G."/>
            <person name="Delaux P.M."/>
            <person name="Dal Grande F."/>
            <person name="Keller J."/>
        </authorList>
    </citation>
    <scope>NUCLEOTIDE SEQUENCE [LARGE SCALE GENOMIC DNA]</scope>
    <source>
        <strain evidence="2 3">SAG 2043</strain>
    </source>
</reference>
<feature type="compositionally biased region" description="Acidic residues" evidence="1">
    <location>
        <begin position="58"/>
        <end position="91"/>
    </location>
</feature>